<reference evidence="11" key="1">
    <citation type="submission" date="2018-02" db="EMBL/GenBank/DDBJ databases">
        <authorList>
            <person name="Cohen D.B."/>
            <person name="Kent A.D."/>
        </authorList>
    </citation>
    <scope>NUCLEOTIDE SEQUENCE</scope>
</reference>
<evidence type="ECO:0000256" key="2">
    <source>
        <dbReference type="ARBA" id="ARBA00008773"/>
    </source>
</evidence>
<evidence type="ECO:0000256" key="10">
    <source>
        <dbReference type="SAM" id="SignalP"/>
    </source>
</evidence>
<evidence type="ECO:0000256" key="3">
    <source>
        <dbReference type="ARBA" id="ARBA00012780"/>
    </source>
</evidence>
<proteinExistence type="inferred from homology"/>
<dbReference type="InterPro" id="IPR044965">
    <property type="entry name" value="Glyco_hydro_17_plant"/>
</dbReference>
<keyword evidence="4 9" id="KW-0378">Hydrolase</keyword>
<dbReference type="Gene3D" id="3.20.20.80">
    <property type="entry name" value="Glycosidases"/>
    <property type="match status" value="1"/>
</dbReference>
<comment type="similarity">
    <text evidence="2 8">Belongs to the glycosyl hydrolase 17 family.</text>
</comment>
<gene>
    <name evidence="11" type="ORF">FSB_LOCUS33754</name>
</gene>
<dbReference type="PANTHER" id="PTHR32227">
    <property type="entry name" value="GLUCAN ENDO-1,3-BETA-GLUCOSIDASE BG1-RELATED-RELATED"/>
    <property type="match status" value="1"/>
</dbReference>
<evidence type="ECO:0000256" key="8">
    <source>
        <dbReference type="RuleBase" id="RU004335"/>
    </source>
</evidence>
<evidence type="ECO:0000256" key="9">
    <source>
        <dbReference type="RuleBase" id="RU004336"/>
    </source>
</evidence>
<dbReference type="GO" id="GO:0005975">
    <property type="term" value="P:carbohydrate metabolic process"/>
    <property type="evidence" value="ECO:0007669"/>
    <property type="project" value="InterPro"/>
</dbReference>
<keyword evidence="10" id="KW-0732">Signal</keyword>
<dbReference type="PROSITE" id="PS00587">
    <property type="entry name" value="GLYCOSYL_HYDROL_F17"/>
    <property type="match status" value="1"/>
</dbReference>
<evidence type="ECO:0000256" key="5">
    <source>
        <dbReference type="ARBA" id="ARBA00023295"/>
    </source>
</evidence>
<feature type="signal peptide" evidence="10">
    <location>
        <begin position="1"/>
        <end position="23"/>
    </location>
</feature>
<name>A0A2N9H1I8_FAGSY</name>
<dbReference type="InterPro" id="IPR000490">
    <property type="entry name" value="Glyco_hydro_17"/>
</dbReference>
<dbReference type="Pfam" id="PF00332">
    <property type="entry name" value="Glyco_hydro_17"/>
    <property type="match status" value="1"/>
</dbReference>
<comment type="catalytic activity">
    <reaction evidence="1">
        <text>Hydrolysis of (1-&gt;3)-beta-D-glucosidic linkages in (1-&gt;3)-beta-D-glucans.</text>
        <dbReference type="EC" id="3.2.1.39"/>
    </reaction>
</comment>
<evidence type="ECO:0000256" key="1">
    <source>
        <dbReference type="ARBA" id="ARBA00000382"/>
    </source>
</evidence>
<keyword evidence="5 9" id="KW-0326">Glycosidase</keyword>
<accession>A0A2N9H1I8</accession>
<dbReference type="InterPro" id="IPR017853">
    <property type="entry name" value="GH"/>
</dbReference>
<dbReference type="SUPFAM" id="SSF51445">
    <property type="entry name" value="(Trans)glycosidases"/>
    <property type="match status" value="1"/>
</dbReference>
<dbReference type="GO" id="GO:0042973">
    <property type="term" value="F:glucan endo-1,3-beta-D-glucosidase activity"/>
    <property type="evidence" value="ECO:0007669"/>
    <property type="project" value="UniProtKB-EC"/>
</dbReference>
<evidence type="ECO:0000256" key="4">
    <source>
        <dbReference type="ARBA" id="ARBA00022801"/>
    </source>
</evidence>
<sequence length="383" mass="42761">MLSLSFFFTLTLSLSSLLPLTTSLPTPLGVTYCTPTTTKTNTKQPPDQVSIALSFLKLTSLRILNPDPTLTRSFTYTNTSLLLTIPNPLVPPIAANRTIALRWLYLHVVPFYPRARITAISVGDDFLESSPGCSSFLIPAIRNVHLALRDLGIRRISVSTTFSFINIISTPFPPSAAEFQAPASEDLIKPLLQFLRDTNSSFLINIYPYKLYRLNSEIPIGFALFQKNPFNFRDDLITGVRYRNLFDMMIDAVISAMAVAGYENVPVIVAETGWPSSGADASEVEANPAYAEMYLKALVEHLKSGIGTPLRKEGVAEVYIYEMFDKEMKQGTTQPDRNWGILYPNMTKKYKIEFSGSNRFNEGSALVRVGLFLAFNFLHLLLQ</sequence>
<feature type="chain" id="PRO_5014711994" description="glucan endo-1,3-beta-D-glucosidase" evidence="10">
    <location>
        <begin position="24"/>
        <end position="383"/>
    </location>
</feature>
<evidence type="ECO:0000313" key="11">
    <source>
        <dbReference type="EMBL" id="SPD05872.1"/>
    </source>
</evidence>
<dbReference type="AlphaFoldDB" id="A0A2N9H1I8"/>
<dbReference type="EC" id="3.2.1.39" evidence="3"/>
<evidence type="ECO:0000256" key="6">
    <source>
        <dbReference type="ARBA" id="ARBA00033335"/>
    </source>
</evidence>
<dbReference type="EMBL" id="OIVN01002713">
    <property type="protein sequence ID" value="SPD05872.1"/>
    <property type="molecule type" value="Genomic_DNA"/>
</dbReference>
<evidence type="ECO:0000256" key="7">
    <source>
        <dbReference type="ARBA" id="ARBA00033417"/>
    </source>
</evidence>
<organism evidence="11">
    <name type="scientific">Fagus sylvatica</name>
    <name type="common">Beechnut</name>
    <dbReference type="NCBI Taxonomy" id="28930"/>
    <lineage>
        <taxon>Eukaryota</taxon>
        <taxon>Viridiplantae</taxon>
        <taxon>Streptophyta</taxon>
        <taxon>Embryophyta</taxon>
        <taxon>Tracheophyta</taxon>
        <taxon>Spermatophyta</taxon>
        <taxon>Magnoliopsida</taxon>
        <taxon>eudicotyledons</taxon>
        <taxon>Gunneridae</taxon>
        <taxon>Pentapetalae</taxon>
        <taxon>rosids</taxon>
        <taxon>fabids</taxon>
        <taxon>Fagales</taxon>
        <taxon>Fagaceae</taxon>
        <taxon>Fagus</taxon>
    </lineage>
</organism>
<protein>
    <recommendedName>
        <fullName evidence="3">glucan endo-1,3-beta-D-glucosidase</fullName>
        <ecNumber evidence="3">3.2.1.39</ecNumber>
    </recommendedName>
    <alternativeName>
        <fullName evidence="6">(1-&gt;3)-beta-glucan endohydrolase</fullName>
    </alternativeName>
    <alternativeName>
        <fullName evidence="7">Beta-1,3-endoglucanase</fullName>
    </alternativeName>
</protein>